<dbReference type="OrthoDB" id="185373at2759"/>
<dbReference type="SUPFAM" id="SSF48452">
    <property type="entry name" value="TPR-like"/>
    <property type="match status" value="1"/>
</dbReference>
<evidence type="ECO:0000256" key="3">
    <source>
        <dbReference type="SAM" id="SignalP"/>
    </source>
</evidence>
<reference evidence="5" key="1">
    <citation type="submission" date="2021-03" db="EMBL/GenBank/DDBJ databases">
        <authorList>
            <consortium name="Genoscope - CEA"/>
            <person name="William W."/>
        </authorList>
    </citation>
    <scope>NUCLEOTIDE SEQUENCE</scope>
    <source>
        <strain evidence="5">Doubled-haploid Pahang</strain>
    </source>
</reference>
<dbReference type="GO" id="GO:0003723">
    <property type="term" value="F:RNA binding"/>
    <property type="evidence" value="ECO:0007669"/>
    <property type="project" value="InterPro"/>
</dbReference>
<protein>
    <submittedName>
        <fullName evidence="5">(wild Malaysian banana) hypothetical protein</fullName>
    </submittedName>
</protein>
<feature type="repeat" description="PPR" evidence="2">
    <location>
        <begin position="191"/>
        <end position="225"/>
    </location>
</feature>
<feature type="chain" id="PRO_5034754243" evidence="3">
    <location>
        <begin position="22"/>
        <end position="630"/>
    </location>
</feature>
<keyword evidence="3" id="KW-0732">Signal</keyword>
<dbReference type="AlphaFoldDB" id="A0A8D7FFX0"/>
<dbReference type="FunFam" id="1.25.40.10:FF:000366">
    <property type="entry name" value="Pentatricopeptide (PPR) repeat-containing protein"/>
    <property type="match status" value="1"/>
</dbReference>
<dbReference type="GO" id="GO:0009451">
    <property type="term" value="P:RNA modification"/>
    <property type="evidence" value="ECO:0007669"/>
    <property type="project" value="InterPro"/>
</dbReference>
<dbReference type="PROSITE" id="PS51375">
    <property type="entry name" value="PPR"/>
    <property type="match status" value="3"/>
</dbReference>
<keyword evidence="1" id="KW-0677">Repeat</keyword>
<evidence type="ECO:0000256" key="1">
    <source>
        <dbReference type="ARBA" id="ARBA00022737"/>
    </source>
</evidence>
<organism evidence="5">
    <name type="scientific">Musa acuminata subsp. malaccensis</name>
    <name type="common">Wild banana</name>
    <name type="synonym">Musa malaccensis</name>
    <dbReference type="NCBI Taxonomy" id="214687"/>
    <lineage>
        <taxon>Eukaryota</taxon>
        <taxon>Viridiplantae</taxon>
        <taxon>Streptophyta</taxon>
        <taxon>Embryophyta</taxon>
        <taxon>Tracheophyta</taxon>
        <taxon>Spermatophyta</taxon>
        <taxon>Magnoliopsida</taxon>
        <taxon>Liliopsida</taxon>
        <taxon>Zingiberales</taxon>
        <taxon>Musaceae</taxon>
        <taxon>Musa</taxon>
    </lineage>
</organism>
<evidence type="ECO:0000256" key="2">
    <source>
        <dbReference type="PROSITE-ProRule" id="PRU00708"/>
    </source>
</evidence>
<dbReference type="Pfam" id="PF14432">
    <property type="entry name" value="DYW_deaminase"/>
    <property type="match status" value="1"/>
</dbReference>
<dbReference type="InterPro" id="IPR002885">
    <property type="entry name" value="PPR_rpt"/>
</dbReference>
<dbReference type="PANTHER" id="PTHR47926:SF463">
    <property type="entry name" value="PENTATRICOPEPTIDE REPEAT-CONTAINING PROTEIN"/>
    <property type="match status" value="1"/>
</dbReference>
<feature type="domain" description="DYW" evidence="4">
    <location>
        <begin position="538"/>
        <end position="630"/>
    </location>
</feature>
<dbReference type="InterPro" id="IPR032867">
    <property type="entry name" value="DYW_dom"/>
</dbReference>
<sequence>MIPRRKPMAALLLPLPNIVLLRPPAACTSLLDKCSDVEGLKQIHATMVKTGLVLDAVPASRLLAALCRSPDDGSLTYALLFFERLRCRNTFMWNTMIRALSDSNLPEQAVILYCQMRSDAMPHNPYTFPFLLKACVALPSALPETQQVHSHIIKHGFASEVYTANSLLRVYAKSGCTGSARKLFDRMPCRDAITWNSMIDGYAKSGRLEMARQLFDLMEEKNVVSWTSMITGCVENCLFKEALELFGEMLVTEVEADARALTSALTACTHLGALDQGRWIHTYIKKRQMQLDPALGCVLVDMYAKCGELDEALSIFETIRERNVAVWTAMIAGLAVHGLGREALDLFKEMEDAGVKPNHITVTSALTACSYAGMVEEGGSLFERITKEYNMSPSVEHYGCMVDVLGRAGMLKEAEDLINAMPFDPNAAVWGALANACRIHRNFELGKHVGKMLIELEPEQSGRYIQLASILAAEGSWKQSLTTRKLMRERGVLKLPGCSSISVKGRVHEFVVGDRSHPQAEKIHLEWERILRRLRKEGYVASTDQLLLDLEEEEKEAAVGWHSEKLAIAFGFISTEPGTTIRIVKNLRVCADCHAVSKLISKVYRRKIVMRDRARFHVFADGTCSCKDYW</sequence>
<proteinExistence type="predicted"/>
<dbReference type="Pfam" id="PF20431">
    <property type="entry name" value="E_motif"/>
    <property type="match status" value="1"/>
</dbReference>
<feature type="repeat" description="PPR" evidence="2">
    <location>
        <begin position="323"/>
        <end position="357"/>
    </location>
</feature>
<dbReference type="NCBIfam" id="TIGR00756">
    <property type="entry name" value="PPR"/>
    <property type="match status" value="4"/>
</dbReference>
<dbReference type="FunFam" id="1.25.40.10:FF:000470">
    <property type="entry name" value="Pentatricopeptide repeat-containing protein At5g66520"/>
    <property type="match status" value="1"/>
</dbReference>
<dbReference type="Pfam" id="PF13041">
    <property type="entry name" value="PPR_2"/>
    <property type="match status" value="2"/>
</dbReference>
<dbReference type="Gene3D" id="1.25.40.10">
    <property type="entry name" value="Tetratricopeptide repeat domain"/>
    <property type="match status" value="4"/>
</dbReference>
<feature type="repeat" description="PPR" evidence="2">
    <location>
        <begin position="89"/>
        <end position="123"/>
    </location>
</feature>
<dbReference type="FunFam" id="1.25.40.10:FF:000031">
    <property type="entry name" value="Pentatricopeptide repeat-containing protein mitochondrial"/>
    <property type="match status" value="1"/>
</dbReference>
<dbReference type="InterPro" id="IPR046848">
    <property type="entry name" value="E_motif"/>
</dbReference>
<dbReference type="InterPro" id="IPR011990">
    <property type="entry name" value="TPR-like_helical_dom_sf"/>
</dbReference>
<dbReference type="InterPro" id="IPR046960">
    <property type="entry name" value="PPR_At4g14850-like_plant"/>
</dbReference>
<dbReference type="GO" id="GO:0008270">
    <property type="term" value="F:zinc ion binding"/>
    <property type="evidence" value="ECO:0007669"/>
    <property type="project" value="InterPro"/>
</dbReference>
<evidence type="ECO:0000259" key="4">
    <source>
        <dbReference type="Pfam" id="PF14432"/>
    </source>
</evidence>
<dbReference type="EMBL" id="HG996468">
    <property type="protein sequence ID" value="CAG1851924.1"/>
    <property type="molecule type" value="Genomic_DNA"/>
</dbReference>
<dbReference type="Pfam" id="PF01535">
    <property type="entry name" value="PPR"/>
    <property type="match status" value="4"/>
</dbReference>
<gene>
    <name evidence="5" type="ORF">GSMUA_186420.1</name>
</gene>
<name>A0A8D7FFX0_MUSAM</name>
<evidence type="ECO:0000313" key="5">
    <source>
        <dbReference type="EMBL" id="CAG1851924.1"/>
    </source>
</evidence>
<feature type="signal peptide" evidence="3">
    <location>
        <begin position="1"/>
        <end position="21"/>
    </location>
</feature>
<dbReference type="PANTHER" id="PTHR47926">
    <property type="entry name" value="PENTATRICOPEPTIDE REPEAT-CONTAINING PROTEIN"/>
    <property type="match status" value="1"/>
</dbReference>
<accession>A0A8D7FFX0</accession>